<dbReference type="GeneID" id="96606069"/>
<evidence type="ECO:0000313" key="2">
    <source>
        <dbReference type="EMBL" id="AIQ91983.1"/>
    </source>
</evidence>
<dbReference type="EMBL" id="CP003811">
    <property type="protein sequence ID" value="AIQ91983.1"/>
    <property type="molecule type" value="Genomic_DNA"/>
</dbReference>
<dbReference type="eggNOG" id="COG5470">
    <property type="taxonomic scope" value="Bacteria"/>
</dbReference>
<dbReference type="STRING" id="693986.MOC_4228"/>
<dbReference type="InterPro" id="IPR011008">
    <property type="entry name" value="Dimeric_a/b-barrel"/>
</dbReference>
<gene>
    <name evidence="2" type="ORF">MOC_4228</name>
</gene>
<accession>A0A089P1S4</accession>
<name>A0A089P1S4_9HYPH</name>
<dbReference type="SUPFAM" id="SSF54909">
    <property type="entry name" value="Dimeric alpha+beta barrel"/>
    <property type="match status" value="1"/>
</dbReference>
<keyword evidence="3" id="KW-1185">Reference proteome</keyword>
<dbReference type="Pfam" id="PF07045">
    <property type="entry name" value="DUF1330"/>
    <property type="match status" value="1"/>
</dbReference>
<evidence type="ECO:0000259" key="1">
    <source>
        <dbReference type="Pfam" id="PF07045"/>
    </source>
</evidence>
<reference evidence="2 3" key="1">
    <citation type="journal article" date="2014" name="PLoS ONE">
        <title>Genome Information of Methylobacterium oryzae, a Plant-Probiotic Methylotroph in the Phyllosphere.</title>
        <authorList>
            <person name="Kwak M.J."/>
            <person name="Jeong H."/>
            <person name="Madhaiyan M."/>
            <person name="Lee Y."/>
            <person name="Sa T.M."/>
            <person name="Oh T.K."/>
            <person name="Kim J.F."/>
        </authorList>
    </citation>
    <scope>NUCLEOTIDE SEQUENCE [LARGE SCALE GENOMIC DNA]</scope>
    <source>
        <strain evidence="2 3">CBMB20</strain>
    </source>
</reference>
<dbReference type="PANTHER" id="PTHR41521">
    <property type="match status" value="1"/>
</dbReference>
<evidence type="ECO:0000313" key="3">
    <source>
        <dbReference type="Proteomes" id="UP000029492"/>
    </source>
</evidence>
<sequence length="96" mass="10687">MPKGYIIVRMTVTDPETYKDYAAMASEAMRKYGCTPLVRGGRCEALEGEARPRNVVLEFESYEAARAYYFSPEYQAAVAKRRPAGIGEVVLVEGVD</sequence>
<protein>
    <submittedName>
        <fullName evidence="2">Protein of unassigned function</fullName>
    </submittedName>
</protein>
<dbReference type="KEGG" id="mor:MOC_4228"/>
<dbReference type="PANTHER" id="PTHR41521:SF4">
    <property type="entry name" value="BLR0684 PROTEIN"/>
    <property type="match status" value="1"/>
</dbReference>
<dbReference type="InterPro" id="IPR010753">
    <property type="entry name" value="DUF1330"/>
</dbReference>
<organism evidence="2 3">
    <name type="scientific">Methylobacterium oryzae CBMB20</name>
    <dbReference type="NCBI Taxonomy" id="693986"/>
    <lineage>
        <taxon>Bacteria</taxon>
        <taxon>Pseudomonadati</taxon>
        <taxon>Pseudomonadota</taxon>
        <taxon>Alphaproteobacteria</taxon>
        <taxon>Hyphomicrobiales</taxon>
        <taxon>Methylobacteriaceae</taxon>
        <taxon>Methylobacterium</taxon>
    </lineage>
</organism>
<feature type="domain" description="DUF1330" evidence="1">
    <location>
        <begin position="3"/>
        <end position="95"/>
    </location>
</feature>
<dbReference type="AlphaFoldDB" id="A0A089P1S4"/>
<dbReference type="HOGENOM" id="CLU_145407_3_0_5"/>
<dbReference type="Proteomes" id="UP000029492">
    <property type="component" value="Chromosome"/>
</dbReference>
<dbReference type="RefSeq" id="WP_043351173.1">
    <property type="nucleotide sequence ID" value="NZ_CP003811.1"/>
</dbReference>
<proteinExistence type="predicted"/>
<dbReference type="Gene3D" id="3.30.70.100">
    <property type="match status" value="1"/>
</dbReference>